<evidence type="ECO:0000256" key="1">
    <source>
        <dbReference type="SAM" id="MobiDB-lite"/>
    </source>
</evidence>
<dbReference type="GO" id="GO:0034044">
    <property type="term" value="C:exomer complex"/>
    <property type="evidence" value="ECO:0007669"/>
    <property type="project" value="TreeGrafter"/>
</dbReference>
<organism evidence="2 3">
    <name type="scientific">Ostreobium quekettii</name>
    <dbReference type="NCBI Taxonomy" id="121088"/>
    <lineage>
        <taxon>Eukaryota</taxon>
        <taxon>Viridiplantae</taxon>
        <taxon>Chlorophyta</taxon>
        <taxon>core chlorophytes</taxon>
        <taxon>Ulvophyceae</taxon>
        <taxon>TCBD clade</taxon>
        <taxon>Bryopsidales</taxon>
        <taxon>Ostreobineae</taxon>
        <taxon>Ostreobiaceae</taxon>
        <taxon>Ostreobium</taxon>
    </lineage>
</organism>
<feature type="compositionally biased region" description="Polar residues" evidence="1">
    <location>
        <begin position="444"/>
        <end position="462"/>
    </location>
</feature>
<feature type="compositionally biased region" description="Acidic residues" evidence="1">
    <location>
        <begin position="746"/>
        <end position="760"/>
    </location>
</feature>
<reference evidence="2" key="1">
    <citation type="submission" date="2020-12" db="EMBL/GenBank/DDBJ databases">
        <authorList>
            <person name="Iha C."/>
        </authorList>
    </citation>
    <scope>NUCLEOTIDE SEQUENCE</scope>
</reference>
<dbReference type="Pfam" id="PF09295">
    <property type="entry name" value="ChAPs"/>
    <property type="match status" value="1"/>
</dbReference>
<feature type="compositionally biased region" description="Polar residues" evidence="1">
    <location>
        <begin position="472"/>
        <end position="485"/>
    </location>
</feature>
<feature type="region of interest" description="Disordered" evidence="1">
    <location>
        <begin position="725"/>
        <end position="762"/>
    </location>
</feature>
<proteinExistence type="predicted"/>
<dbReference type="InterPro" id="IPR011990">
    <property type="entry name" value="TPR-like_helical_dom_sf"/>
</dbReference>
<dbReference type="EMBL" id="CAJHUC010001028">
    <property type="protein sequence ID" value="CAD7699485.1"/>
    <property type="molecule type" value="Genomic_DNA"/>
</dbReference>
<gene>
    <name evidence="2" type="ORF">OSTQU699_LOCUS4844</name>
</gene>
<comment type="caution">
    <text evidence="2">The sequence shown here is derived from an EMBL/GenBank/DDBJ whole genome shotgun (WGS) entry which is preliminary data.</text>
</comment>
<name>A0A8S1IWP7_9CHLO</name>
<feature type="region of interest" description="Disordered" evidence="1">
    <location>
        <begin position="439"/>
        <end position="584"/>
    </location>
</feature>
<dbReference type="GO" id="GO:0006893">
    <property type="term" value="P:Golgi to plasma membrane transport"/>
    <property type="evidence" value="ECO:0007669"/>
    <property type="project" value="UniProtKB-ARBA"/>
</dbReference>
<feature type="region of interest" description="Disordered" evidence="1">
    <location>
        <begin position="623"/>
        <end position="653"/>
    </location>
</feature>
<evidence type="ECO:0000313" key="3">
    <source>
        <dbReference type="Proteomes" id="UP000708148"/>
    </source>
</evidence>
<dbReference type="AlphaFoldDB" id="A0A8S1IWP7"/>
<dbReference type="Gene3D" id="1.25.40.10">
    <property type="entry name" value="Tetratricopeptide repeat domain"/>
    <property type="match status" value="1"/>
</dbReference>
<dbReference type="InterPro" id="IPR015374">
    <property type="entry name" value="ChAPs"/>
</dbReference>
<feature type="compositionally biased region" description="Polar residues" evidence="1">
    <location>
        <begin position="725"/>
        <end position="735"/>
    </location>
</feature>
<dbReference type="OrthoDB" id="434695at2759"/>
<dbReference type="SUPFAM" id="SSF48452">
    <property type="entry name" value="TPR-like"/>
    <property type="match status" value="1"/>
</dbReference>
<dbReference type="PANTHER" id="PTHR31975:SF1">
    <property type="entry name" value="BUD SITE SELECTION PROTEIN 7-RELATED"/>
    <property type="match status" value="1"/>
</dbReference>
<accession>A0A8S1IWP7</accession>
<dbReference type="PANTHER" id="PTHR31975">
    <property type="entry name" value="BUD SITE SELECTION PROTEIN 7-RELATED"/>
    <property type="match status" value="1"/>
</dbReference>
<protein>
    <submittedName>
        <fullName evidence="2">Uncharacterized protein</fullName>
    </submittedName>
</protein>
<feature type="region of interest" description="Disordered" evidence="1">
    <location>
        <begin position="776"/>
        <end position="823"/>
    </location>
</feature>
<evidence type="ECO:0000313" key="2">
    <source>
        <dbReference type="EMBL" id="CAD7699485.1"/>
    </source>
</evidence>
<sequence length="923" mass="99691">MEKVGFLQGLLSAKDYTVERGIYCCYDPFSQLDVWCDMCVPGGVVARAVNSVGDLFDLTPEIWRHVHVAAFLRSQLYDAATVSSSKAVRHLDPFPTAREEASVLEVLLQLYQEGTVQECLDRLHWDKSKGVCAEDMDIVAATVMHYFGRTHRWQQALEFFRKLHEHHPLAAIYIAAVQGKLGNSDEASSTLKEAEGTCTGSDAAALTVGLGWDRLRNDQVGLAEEMARKALESDILIRPAWTLLINCLVKKKEYASALQALNSMPPPIMDASRKELLFHVIPPPPKGMTKPVHPQYNPEVEEFRQISYEARAPGNLIQSLPAEVIVPWGPEGSAAAPEVAPSHAMRAIVRSSFNLLFEIVECIGWNEFVKVQAAVFSMPAALEDAVAEEAPASSGLLRSVSASEIQRILFQESFVKLEAEPQPQRSLTRRLSQHLGAFVEPITGRSSSKEATTCPSSASPGRSPSMEGGATNPAQSKGTAVDSSSAVPVGDDPPAPVESTETADAGNQVVDDGQAAPKVDGQDGTVDESGEVQEPTTPQGVPGESLGRILARGDDEDEIERCGDAVPEPRTPWRSGEVGVGRDGDSDFGDACGRGDDVARLAPACSIGNDKDRPGHVAELAAEPSNTSQELAAGFGRPPRQPVGRKWKADHDAVKSPAAITRQRMKEMHHILPHNIKDRVKYFQALVEEKEVVKATQPWTMEKRQRKPGSMSMAEFLTLGWSFSSDTETSVQGNPSPRPSAADSEALSDDAESGELEDGTVEGTVSRYAVKTGWHSMDTSDWKGPGHRIGSSNTGDSNAVAAGTLGSNPFAAGPSTAPSDAGALSPTDCKQGLLKVDGSSTSECSEWLVELICALLDDLATYSMLAHFDKKLKSELGCNFAEHILGTEEKLPEPDWQPALRPGPLFMFARFFVQDLRWVGLGP</sequence>
<keyword evidence="3" id="KW-1185">Reference proteome</keyword>
<dbReference type="Proteomes" id="UP000708148">
    <property type="component" value="Unassembled WGS sequence"/>
</dbReference>